<gene>
    <name evidence="1" type="ORF">DSO57_1008291</name>
</gene>
<organism evidence="1 2">
    <name type="scientific">Entomophthora muscae</name>
    <dbReference type="NCBI Taxonomy" id="34485"/>
    <lineage>
        <taxon>Eukaryota</taxon>
        <taxon>Fungi</taxon>
        <taxon>Fungi incertae sedis</taxon>
        <taxon>Zoopagomycota</taxon>
        <taxon>Entomophthoromycotina</taxon>
        <taxon>Entomophthoromycetes</taxon>
        <taxon>Entomophthorales</taxon>
        <taxon>Entomophthoraceae</taxon>
        <taxon>Entomophthora</taxon>
    </lineage>
</organism>
<accession>A0ACC2URZ9</accession>
<dbReference type="Proteomes" id="UP001165960">
    <property type="component" value="Unassembled WGS sequence"/>
</dbReference>
<protein>
    <submittedName>
        <fullName evidence="1">Uncharacterized protein</fullName>
    </submittedName>
</protein>
<sequence length="311" mass="35700">MIIFFSIYRAFLVRQENTFEKLYGLVISSVTSLGRFFHFQKAIENMSQKSQETESWHVVGTISELIELLILEERLPEAVAYYSEAINILFGAGFDSPEKIKKKSKLLSFKTKNKLVSIKLELARLYHKLDDLTNEKKSLDDAILLIFNEAFTAYAGKEILDSHRQEIKIPQWLSAEEVYSTLDQVADFYQSHDNPWYAIPLYQAAIHFCKVPIKRAILLCNLGSTCYMIGENSHAVKFFTEGLAILSEDHSSQDESLNAKASILFNLAMTYEANAEIEKSQKVFEQLWSMKKQFSQLSFEKQSLVQSQLIS</sequence>
<reference evidence="1" key="1">
    <citation type="submission" date="2022-04" db="EMBL/GenBank/DDBJ databases">
        <title>Genome of the entomopathogenic fungus Entomophthora muscae.</title>
        <authorList>
            <person name="Elya C."/>
            <person name="Lovett B.R."/>
            <person name="Lee E."/>
            <person name="Macias A.M."/>
            <person name="Hajek A.E."/>
            <person name="De Bivort B.L."/>
            <person name="Kasson M.T."/>
            <person name="De Fine Licht H.H."/>
            <person name="Stajich J.E."/>
        </authorList>
    </citation>
    <scope>NUCLEOTIDE SEQUENCE</scope>
    <source>
        <strain evidence="1">Berkeley</strain>
    </source>
</reference>
<evidence type="ECO:0000313" key="1">
    <source>
        <dbReference type="EMBL" id="KAJ9089890.1"/>
    </source>
</evidence>
<dbReference type="EMBL" id="QTSX02000025">
    <property type="protein sequence ID" value="KAJ9089890.1"/>
    <property type="molecule type" value="Genomic_DNA"/>
</dbReference>
<proteinExistence type="predicted"/>
<evidence type="ECO:0000313" key="2">
    <source>
        <dbReference type="Proteomes" id="UP001165960"/>
    </source>
</evidence>
<comment type="caution">
    <text evidence="1">The sequence shown here is derived from an EMBL/GenBank/DDBJ whole genome shotgun (WGS) entry which is preliminary data.</text>
</comment>
<name>A0ACC2URZ9_9FUNG</name>
<keyword evidence="2" id="KW-1185">Reference proteome</keyword>